<dbReference type="OrthoDB" id="436852at2759"/>
<comment type="caution">
    <text evidence="2">The sequence shown here is derived from an EMBL/GenBank/DDBJ whole genome shotgun (WGS) entry which is preliminary data.</text>
</comment>
<feature type="region of interest" description="Disordered" evidence="1">
    <location>
        <begin position="205"/>
        <end position="238"/>
    </location>
</feature>
<evidence type="ECO:0000256" key="1">
    <source>
        <dbReference type="SAM" id="MobiDB-lite"/>
    </source>
</evidence>
<accession>A0A2G8RWP5</accession>
<sequence>MPAWHLPAHPPDGALGLSTKSHAQPNLPQIQPALLTAYHHLLTNPPSSKVGTVNPARYRVALALVEQSEKHNRWDAPTTLFGSTAANPPRVAPMPPSYAMAIGKGPGTGSGSGTPEGDGKDKGGKEEEKRPLPGAPARTIAPSERIVPSISRQGSRIPKLARHVLSGPVYTRTVRIGHPPVLSRGTQKLTYGSGVYASWNASFSPAPPTTAAPGKGKETNGLTNGKEKEKEQEATRPLPDARLYATWNYEQKRFDEPLIMRRRMGGVAGGIGGVPMGRTRSESMNV</sequence>
<dbReference type="Proteomes" id="UP000230002">
    <property type="component" value="Unassembled WGS sequence"/>
</dbReference>
<name>A0A2G8RWP5_9APHY</name>
<dbReference type="EMBL" id="AYKW01000045">
    <property type="protein sequence ID" value="PIL25932.1"/>
    <property type="molecule type" value="Genomic_DNA"/>
</dbReference>
<feature type="compositionally biased region" description="Basic and acidic residues" evidence="1">
    <location>
        <begin position="225"/>
        <end position="234"/>
    </location>
</feature>
<evidence type="ECO:0000313" key="3">
    <source>
        <dbReference type="Proteomes" id="UP000230002"/>
    </source>
</evidence>
<keyword evidence="3" id="KW-1185">Reference proteome</keyword>
<feature type="compositionally biased region" description="Basic and acidic residues" evidence="1">
    <location>
        <begin position="117"/>
        <end position="131"/>
    </location>
</feature>
<reference evidence="2 3" key="1">
    <citation type="journal article" date="2015" name="Sci. Rep.">
        <title>Chromosome-level genome map provides insights into diverse defense mechanisms in the medicinal fungus Ganoderma sinense.</title>
        <authorList>
            <person name="Zhu Y."/>
            <person name="Xu J."/>
            <person name="Sun C."/>
            <person name="Zhou S."/>
            <person name="Xu H."/>
            <person name="Nelson D.R."/>
            <person name="Qian J."/>
            <person name="Song J."/>
            <person name="Luo H."/>
            <person name="Xiang L."/>
            <person name="Li Y."/>
            <person name="Xu Z."/>
            <person name="Ji A."/>
            <person name="Wang L."/>
            <person name="Lu S."/>
            <person name="Hayward A."/>
            <person name="Sun W."/>
            <person name="Li X."/>
            <person name="Schwartz D.C."/>
            <person name="Wang Y."/>
            <person name="Chen S."/>
        </authorList>
    </citation>
    <scope>NUCLEOTIDE SEQUENCE [LARGE SCALE GENOMIC DNA]</scope>
    <source>
        <strain evidence="2 3">ZZ0214-1</strain>
    </source>
</reference>
<feature type="compositionally biased region" description="Gly residues" evidence="1">
    <location>
        <begin position="104"/>
        <end position="116"/>
    </location>
</feature>
<dbReference type="AlphaFoldDB" id="A0A2G8RWP5"/>
<evidence type="ECO:0000313" key="2">
    <source>
        <dbReference type="EMBL" id="PIL25932.1"/>
    </source>
</evidence>
<feature type="region of interest" description="Disordered" evidence="1">
    <location>
        <begin position="1"/>
        <end position="23"/>
    </location>
</feature>
<dbReference type="STRING" id="1077348.A0A2G8RWP5"/>
<proteinExistence type="predicted"/>
<gene>
    <name evidence="2" type="ORF">GSI_11685</name>
</gene>
<feature type="region of interest" description="Disordered" evidence="1">
    <location>
        <begin position="77"/>
        <end position="138"/>
    </location>
</feature>
<organism evidence="2 3">
    <name type="scientific">Ganoderma sinense ZZ0214-1</name>
    <dbReference type="NCBI Taxonomy" id="1077348"/>
    <lineage>
        <taxon>Eukaryota</taxon>
        <taxon>Fungi</taxon>
        <taxon>Dikarya</taxon>
        <taxon>Basidiomycota</taxon>
        <taxon>Agaricomycotina</taxon>
        <taxon>Agaricomycetes</taxon>
        <taxon>Polyporales</taxon>
        <taxon>Polyporaceae</taxon>
        <taxon>Ganoderma</taxon>
    </lineage>
</organism>
<protein>
    <submittedName>
        <fullName evidence="2">Uncharacterized protein</fullName>
    </submittedName>
</protein>